<organism evidence="2 3">
    <name type="scientific">Dreissena polymorpha</name>
    <name type="common">Zebra mussel</name>
    <name type="synonym">Mytilus polymorpha</name>
    <dbReference type="NCBI Taxonomy" id="45954"/>
    <lineage>
        <taxon>Eukaryota</taxon>
        <taxon>Metazoa</taxon>
        <taxon>Spiralia</taxon>
        <taxon>Lophotrochozoa</taxon>
        <taxon>Mollusca</taxon>
        <taxon>Bivalvia</taxon>
        <taxon>Autobranchia</taxon>
        <taxon>Heteroconchia</taxon>
        <taxon>Euheterodonta</taxon>
        <taxon>Imparidentia</taxon>
        <taxon>Neoheterodontei</taxon>
        <taxon>Myida</taxon>
        <taxon>Dreissenoidea</taxon>
        <taxon>Dreissenidae</taxon>
        <taxon>Dreissena</taxon>
    </lineage>
</organism>
<dbReference type="OrthoDB" id="6093980at2759"/>
<evidence type="ECO:0000256" key="1">
    <source>
        <dbReference type="SAM" id="SignalP"/>
    </source>
</evidence>
<dbReference type="AlphaFoldDB" id="A0A9D4J979"/>
<keyword evidence="1" id="KW-0732">Signal</keyword>
<name>A0A9D4J979_DREPO</name>
<feature type="chain" id="PRO_5039589554" description="Sodefrin-like factor" evidence="1">
    <location>
        <begin position="21"/>
        <end position="248"/>
    </location>
</feature>
<accession>A0A9D4J979</accession>
<reference evidence="2" key="1">
    <citation type="journal article" date="2019" name="bioRxiv">
        <title>The Genome of the Zebra Mussel, Dreissena polymorpha: A Resource for Invasive Species Research.</title>
        <authorList>
            <person name="McCartney M.A."/>
            <person name="Auch B."/>
            <person name="Kono T."/>
            <person name="Mallez S."/>
            <person name="Zhang Y."/>
            <person name="Obille A."/>
            <person name="Becker A."/>
            <person name="Abrahante J.E."/>
            <person name="Garbe J."/>
            <person name="Badalamenti J.P."/>
            <person name="Herman A."/>
            <person name="Mangelson H."/>
            <person name="Liachko I."/>
            <person name="Sullivan S."/>
            <person name="Sone E.D."/>
            <person name="Koren S."/>
            <person name="Silverstein K.A.T."/>
            <person name="Beckman K.B."/>
            <person name="Gohl D.M."/>
        </authorList>
    </citation>
    <scope>NUCLEOTIDE SEQUENCE</scope>
    <source>
        <strain evidence="2">Duluth1</strain>
        <tissue evidence="2">Whole animal</tissue>
    </source>
</reference>
<dbReference type="Proteomes" id="UP000828390">
    <property type="component" value="Unassembled WGS sequence"/>
</dbReference>
<feature type="signal peptide" evidence="1">
    <location>
        <begin position="1"/>
        <end position="20"/>
    </location>
</feature>
<sequence>MNTCKELAIGITLFLIGVFAQPLDQYQLRCRLCNNARTLSDCMKLAICDNRTEECYMEQVITDAFTSQYRGGCRSITQCNGGTAVATGKRDAGIVCSQCCGYANDCNSRLCGIRQDNLASSLCYFCDDMKSTQGSVSRPEDCITFTACDSDQVCFARNEYSPGSPVTFSYGCQNTFICKLLMRRVFEDMDHCHNNTLHECQHASVLCNVCCGDSGCNYGDCKSITERLYRLHKSGNFNMTTLQTTSRP</sequence>
<evidence type="ECO:0000313" key="2">
    <source>
        <dbReference type="EMBL" id="KAH3800133.1"/>
    </source>
</evidence>
<evidence type="ECO:0008006" key="4">
    <source>
        <dbReference type="Google" id="ProtNLM"/>
    </source>
</evidence>
<evidence type="ECO:0000313" key="3">
    <source>
        <dbReference type="Proteomes" id="UP000828390"/>
    </source>
</evidence>
<keyword evidence="3" id="KW-1185">Reference proteome</keyword>
<protein>
    <recommendedName>
        <fullName evidence="4">Sodefrin-like factor</fullName>
    </recommendedName>
</protein>
<gene>
    <name evidence="2" type="ORF">DPMN_153760</name>
</gene>
<dbReference type="EMBL" id="JAIWYP010000007">
    <property type="protein sequence ID" value="KAH3800133.1"/>
    <property type="molecule type" value="Genomic_DNA"/>
</dbReference>
<comment type="caution">
    <text evidence="2">The sequence shown here is derived from an EMBL/GenBank/DDBJ whole genome shotgun (WGS) entry which is preliminary data.</text>
</comment>
<reference evidence="2" key="2">
    <citation type="submission" date="2020-11" db="EMBL/GenBank/DDBJ databases">
        <authorList>
            <person name="McCartney M.A."/>
            <person name="Auch B."/>
            <person name="Kono T."/>
            <person name="Mallez S."/>
            <person name="Becker A."/>
            <person name="Gohl D.M."/>
            <person name="Silverstein K.A.T."/>
            <person name="Koren S."/>
            <person name="Bechman K.B."/>
            <person name="Herman A."/>
            <person name="Abrahante J.E."/>
            <person name="Garbe J."/>
        </authorList>
    </citation>
    <scope>NUCLEOTIDE SEQUENCE</scope>
    <source>
        <strain evidence="2">Duluth1</strain>
        <tissue evidence="2">Whole animal</tissue>
    </source>
</reference>
<proteinExistence type="predicted"/>